<keyword evidence="2" id="KW-0964">Secreted</keyword>
<dbReference type="Pfam" id="PF16555">
    <property type="entry name" value="GramPos_pilinD1"/>
    <property type="match status" value="1"/>
</dbReference>
<keyword evidence="8" id="KW-1185">Reference proteome</keyword>
<dbReference type="Pfam" id="PF00746">
    <property type="entry name" value="Gram_pos_anchor"/>
    <property type="match status" value="1"/>
</dbReference>
<dbReference type="PROSITE" id="PS50847">
    <property type="entry name" value="GRAM_POS_ANCHORING"/>
    <property type="match status" value="1"/>
</dbReference>
<dbReference type="InterPro" id="IPR048052">
    <property type="entry name" value="FM1-like"/>
</dbReference>
<dbReference type="InterPro" id="IPR019931">
    <property type="entry name" value="LPXTG_anchor"/>
</dbReference>
<evidence type="ECO:0000256" key="5">
    <source>
        <dbReference type="SAM" id="Phobius"/>
    </source>
</evidence>
<dbReference type="InterPro" id="IPR032364">
    <property type="entry name" value="GramPos_pilinD1_N"/>
</dbReference>
<protein>
    <recommendedName>
        <fullName evidence="6">Gram-positive cocci surface proteins LPxTG domain-containing protein</fullName>
    </recommendedName>
</protein>
<keyword evidence="4" id="KW-0572">Peptidoglycan-anchor</keyword>
<dbReference type="InterPro" id="IPR013783">
    <property type="entry name" value="Ig-like_fold"/>
</dbReference>
<keyword evidence="5" id="KW-0472">Membrane</keyword>
<dbReference type="Pfam" id="PF17802">
    <property type="entry name" value="SpaA"/>
    <property type="match status" value="1"/>
</dbReference>
<gene>
    <name evidence="7" type="ORF">NS354_00845</name>
</gene>
<accession>A0A147ESM9</accession>
<evidence type="ECO:0000256" key="4">
    <source>
        <dbReference type="ARBA" id="ARBA00023088"/>
    </source>
</evidence>
<dbReference type="NCBIfam" id="TIGR04226">
    <property type="entry name" value="RrgB_K2N_iso_D2"/>
    <property type="match status" value="1"/>
</dbReference>
<keyword evidence="3" id="KW-0732">Signal</keyword>
<keyword evidence="5" id="KW-1133">Transmembrane helix</keyword>
<proteinExistence type="predicted"/>
<comment type="caution">
    <text evidence="7">The sequence shown here is derived from an EMBL/GenBank/DDBJ whole genome shotgun (WGS) entry which is preliminary data.</text>
</comment>
<dbReference type="AlphaFoldDB" id="A0A147ESM9"/>
<dbReference type="GO" id="GO:0005975">
    <property type="term" value="P:carbohydrate metabolic process"/>
    <property type="evidence" value="ECO:0007669"/>
    <property type="project" value="UniProtKB-ARBA"/>
</dbReference>
<feature type="domain" description="Gram-positive cocci surface proteins LPxTG" evidence="6">
    <location>
        <begin position="442"/>
        <end position="477"/>
    </location>
</feature>
<keyword evidence="5" id="KW-0812">Transmembrane</keyword>
<evidence type="ECO:0000256" key="3">
    <source>
        <dbReference type="ARBA" id="ARBA00022729"/>
    </source>
</evidence>
<organism evidence="7 8">
    <name type="scientific">Leucobacter chromiiresistens</name>
    <dbReference type="NCBI Taxonomy" id="1079994"/>
    <lineage>
        <taxon>Bacteria</taxon>
        <taxon>Bacillati</taxon>
        <taxon>Actinomycetota</taxon>
        <taxon>Actinomycetes</taxon>
        <taxon>Micrococcales</taxon>
        <taxon>Microbacteriaceae</taxon>
        <taxon>Leucobacter</taxon>
    </lineage>
</organism>
<dbReference type="Proteomes" id="UP000070810">
    <property type="component" value="Unassembled WGS sequence"/>
</dbReference>
<dbReference type="PATRIC" id="fig|1079994.3.peg.2111"/>
<evidence type="ECO:0000313" key="8">
    <source>
        <dbReference type="Proteomes" id="UP000070810"/>
    </source>
</evidence>
<reference evidence="7 8" key="1">
    <citation type="journal article" date="2016" name="Front. Microbiol.">
        <title>Genomic Resource of Rice Seed Associated Bacteria.</title>
        <authorList>
            <person name="Midha S."/>
            <person name="Bansal K."/>
            <person name="Sharma S."/>
            <person name="Kumar N."/>
            <person name="Patil P.P."/>
            <person name="Chaudhry V."/>
            <person name="Patil P.B."/>
        </authorList>
    </citation>
    <scope>NUCLEOTIDE SEQUENCE [LARGE SCALE GENOMIC DNA]</scope>
    <source>
        <strain evidence="7 8">NS354</strain>
    </source>
</reference>
<dbReference type="InterPro" id="IPR041033">
    <property type="entry name" value="SpaA_PFL_dom_1"/>
</dbReference>
<evidence type="ECO:0000259" key="6">
    <source>
        <dbReference type="PROSITE" id="PS50847"/>
    </source>
</evidence>
<dbReference type="NCBIfam" id="NF033902">
    <property type="entry name" value="iso_D2_wall_anc"/>
    <property type="match status" value="1"/>
</dbReference>
<dbReference type="NCBIfam" id="TIGR01167">
    <property type="entry name" value="LPXTG_anchor"/>
    <property type="match status" value="1"/>
</dbReference>
<sequence length="477" mass="48784">MGHRAKRVLTGVGAVMLAVGTLGLGGSAASAVGIGNIDPTQTGSITITKLTQPDQVGGIAGSGAIESLPAGSLPLEGVEFTVSPVEGVDLTTLEGWQDVPEMTVDEARSLGLGAPQSLTTAADGTATFANLPLGLYLVEETDFSSAKQNGEDVQITSASKPYLVAVPSYIEEAWHYDIFSYPKNSTSEISKTVDESEALGLGSPVAWDISAQVPKLGAGDVLEGLRLTDALDPRLGYVSVSDVAYNGTALAASDYTAEFIDGEVVVTLTAAGLAQVQGDASGYALTFSINTRVTSLGDDGIVKNSVSAFINVNGQENPITSKEDTTEWGALRIVKSDEANGQALAGAVFEVFASEADAEQGANPIAVDGATEFTTGDDGTVLIAGLLTDADTHSKTYYVKEKAAPAGYILSDTVHAVDVVTGGIAAPVDLSISNTAFAFPNLPITGGAGTALFTLGGLIVLAGATTLILRHRRKIGA</sequence>
<evidence type="ECO:0000313" key="7">
    <source>
        <dbReference type="EMBL" id="KTR87283.1"/>
    </source>
</evidence>
<dbReference type="EMBL" id="LDRK01000006">
    <property type="protein sequence ID" value="KTR87283.1"/>
    <property type="molecule type" value="Genomic_DNA"/>
</dbReference>
<dbReference type="Gene3D" id="2.60.40.10">
    <property type="entry name" value="Immunoglobulins"/>
    <property type="match status" value="2"/>
</dbReference>
<name>A0A147ESM9_9MICO</name>
<feature type="transmembrane region" description="Helical" evidence="5">
    <location>
        <begin position="448"/>
        <end position="469"/>
    </location>
</feature>
<dbReference type="InterPro" id="IPR026466">
    <property type="entry name" value="Fim_isopep_form_D2_dom"/>
</dbReference>
<evidence type="ECO:0000256" key="1">
    <source>
        <dbReference type="ARBA" id="ARBA00022512"/>
    </source>
</evidence>
<keyword evidence="1" id="KW-0134">Cell wall</keyword>
<dbReference type="Gene3D" id="2.60.40.740">
    <property type="match status" value="1"/>
</dbReference>
<evidence type="ECO:0000256" key="2">
    <source>
        <dbReference type="ARBA" id="ARBA00022525"/>
    </source>
</evidence>